<evidence type="ECO:0000313" key="2">
    <source>
        <dbReference type="EMBL" id="ORX65927.1"/>
    </source>
</evidence>
<keyword evidence="3" id="KW-1185">Reference proteome</keyword>
<dbReference type="InterPro" id="IPR001307">
    <property type="entry name" value="Thiosulphate_STrfase_CS"/>
</dbReference>
<name>A0A1Y1VXA9_9FUNG</name>
<dbReference type="Proteomes" id="UP000193922">
    <property type="component" value="Unassembled WGS sequence"/>
</dbReference>
<reference evidence="2 3" key="1">
    <citation type="submission" date="2016-07" db="EMBL/GenBank/DDBJ databases">
        <title>Pervasive Adenine N6-methylation of Active Genes in Fungi.</title>
        <authorList>
            <consortium name="DOE Joint Genome Institute"/>
            <person name="Mondo S.J."/>
            <person name="Dannebaum R.O."/>
            <person name="Kuo R.C."/>
            <person name="Labutti K."/>
            <person name="Haridas S."/>
            <person name="Kuo A."/>
            <person name="Salamov A."/>
            <person name="Ahrendt S.R."/>
            <person name="Lipzen A."/>
            <person name="Sullivan W."/>
            <person name="Andreopoulos W.B."/>
            <person name="Clum A."/>
            <person name="Lindquist E."/>
            <person name="Daum C."/>
            <person name="Ramamoorthy G.K."/>
            <person name="Gryganskyi A."/>
            <person name="Culley D."/>
            <person name="Magnuson J.K."/>
            <person name="James T.Y."/>
            <person name="O'Malley M.A."/>
            <person name="Stajich J.E."/>
            <person name="Spatafora J.W."/>
            <person name="Visel A."/>
            <person name="Grigoriev I.V."/>
        </authorList>
    </citation>
    <scope>NUCLEOTIDE SEQUENCE [LARGE SCALE GENOMIC DNA]</scope>
    <source>
        <strain evidence="2 3">ATCC 12442</strain>
    </source>
</reference>
<dbReference type="EMBL" id="MCFD01000019">
    <property type="protein sequence ID" value="ORX65927.1"/>
    <property type="molecule type" value="Genomic_DNA"/>
</dbReference>
<dbReference type="PANTHER" id="PTHR10828:SF38">
    <property type="entry name" value="ARSENICAL-RESISTANCE PROTEIN 2-RELATED"/>
    <property type="match status" value="1"/>
</dbReference>
<dbReference type="GO" id="GO:0005737">
    <property type="term" value="C:cytoplasm"/>
    <property type="evidence" value="ECO:0007669"/>
    <property type="project" value="TreeGrafter"/>
</dbReference>
<accession>A0A1Y1VXA9</accession>
<sequence length="83" mass="8950">MAVSNRITVDKLAELVRDPTKIAGKDYVVVDVRNSDYNGGHIPGAVNVPAHEMHDQAAALVRGPKSARIYNEANIQVLTGGQR</sequence>
<dbReference type="GO" id="GO:0004725">
    <property type="term" value="F:protein tyrosine phosphatase activity"/>
    <property type="evidence" value="ECO:0007669"/>
    <property type="project" value="TreeGrafter"/>
</dbReference>
<proteinExistence type="predicted"/>
<organism evidence="2 3">
    <name type="scientific">Linderina pennispora</name>
    <dbReference type="NCBI Taxonomy" id="61395"/>
    <lineage>
        <taxon>Eukaryota</taxon>
        <taxon>Fungi</taxon>
        <taxon>Fungi incertae sedis</taxon>
        <taxon>Zoopagomycota</taxon>
        <taxon>Kickxellomycotina</taxon>
        <taxon>Kickxellomycetes</taxon>
        <taxon>Kickxellales</taxon>
        <taxon>Kickxellaceae</taxon>
        <taxon>Linderina</taxon>
    </lineage>
</organism>
<gene>
    <name evidence="2" type="ORF">DL89DRAFT_295796</name>
</gene>
<dbReference type="PANTHER" id="PTHR10828">
    <property type="entry name" value="M-PHASE INDUCER PHOSPHATASE DUAL SPECIFICITY PHOSPHATASE CDC25"/>
    <property type="match status" value="1"/>
</dbReference>
<dbReference type="Gene3D" id="3.40.250.10">
    <property type="entry name" value="Rhodanese-like domain"/>
    <property type="match status" value="1"/>
</dbReference>
<dbReference type="STRING" id="61395.A0A1Y1VXA9"/>
<dbReference type="OrthoDB" id="102559at2759"/>
<dbReference type="GO" id="GO:0005634">
    <property type="term" value="C:nucleus"/>
    <property type="evidence" value="ECO:0007669"/>
    <property type="project" value="TreeGrafter"/>
</dbReference>
<dbReference type="AlphaFoldDB" id="A0A1Y1VXA9"/>
<dbReference type="RefSeq" id="XP_040739998.1">
    <property type="nucleotide sequence ID" value="XM_040890684.1"/>
</dbReference>
<feature type="domain" description="Rhodanese" evidence="1">
    <location>
        <begin position="23"/>
        <end position="53"/>
    </location>
</feature>
<dbReference type="GeneID" id="63807332"/>
<evidence type="ECO:0000313" key="3">
    <source>
        <dbReference type="Proteomes" id="UP000193922"/>
    </source>
</evidence>
<dbReference type="Pfam" id="PF00581">
    <property type="entry name" value="Rhodanese"/>
    <property type="match status" value="1"/>
</dbReference>
<dbReference type="InterPro" id="IPR036873">
    <property type="entry name" value="Rhodanese-like_dom_sf"/>
</dbReference>
<protein>
    <recommendedName>
        <fullName evidence="1">Rhodanese domain-containing protein</fullName>
    </recommendedName>
</protein>
<dbReference type="GO" id="GO:0004792">
    <property type="term" value="F:thiosulfate-cyanide sulfurtransferase activity"/>
    <property type="evidence" value="ECO:0007669"/>
    <property type="project" value="InterPro"/>
</dbReference>
<dbReference type="PROSITE" id="PS00380">
    <property type="entry name" value="RHODANESE_1"/>
    <property type="match status" value="1"/>
</dbReference>
<dbReference type="SUPFAM" id="SSF52821">
    <property type="entry name" value="Rhodanese/Cell cycle control phosphatase"/>
    <property type="match status" value="1"/>
</dbReference>
<comment type="caution">
    <text evidence="2">The sequence shown here is derived from an EMBL/GenBank/DDBJ whole genome shotgun (WGS) entry which is preliminary data.</text>
</comment>
<dbReference type="PROSITE" id="PS50206">
    <property type="entry name" value="RHODANESE_3"/>
    <property type="match status" value="1"/>
</dbReference>
<dbReference type="InterPro" id="IPR001763">
    <property type="entry name" value="Rhodanese-like_dom"/>
</dbReference>
<evidence type="ECO:0000259" key="1">
    <source>
        <dbReference type="PROSITE" id="PS50206"/>
    </source>
</evidence>